<name>A0A834HXP3_RHYFE</name>
<dbReference type="EMBL" id="JAACXV010014478">
    <property type="protein sequence ID" value="KAF7266980.1"/>
    <property type="molecule type" value="Genomic_DNA"/>
</dbReference>
<comment type="caution">
    <text evidence="2">The sequence shown here is derived from an EMBL/GenBank/DDBJ whole genome shotgun (WGS) entry which is preliminary data.</text>
</comment>
<feature type="compositionally biased region" description="Polar residues" evidence="1">
    <location>
        <begin position="1"/>
        <end position="18"/>
    </location>
</feature>
<sequence>MLTSSSEGRFSITEQSTGHGDRISGRLEKEPKRTKSDDTAEADALKLIALGSGARRKRGAALTLPTPLTAPLELFPLQENEGRKWRILRIRRGGGGGGGGESSERCRQDATLPLGACVSTPSEGWNSLKCKIGLKRLAVFKIEFRSG</sequence>
<evidence type="ECO:0000313" key="3">
    <source>
        <dbReference type="Proteomes" id="UP000625711"/>
    </source>
</evidence>
<dbReference type="AlphaFoldDB" id="A0A834HXP3"/>
<dbReference type="Proteomes" id="UP000625711">
    <property type="component" value="Unassembled WGS sequence"/>
</dbReference>
<protein>
    <submittedName>
        <fullName evidence="2">Uncharacterized protein</fullName>
    </submittedName>
</protein>
<reference evidence="2" key="1">
    <citation type="submission" date="2020-08" db="EMBL/GenBank/DDBJ databases">
        <title>Genome sequencing and assembly of the red palm weevil Rhynchophorus ferrugineus.</title>
        <authorList>
            <person name="Dias G.B."/>
            <person name="Bergman C.M."/>
            <person name="Manee M."/>
        </authorList>
    </citation>
    <scope>NUCLEOTIDE SEQUENCE</scope>
    <source>
        <strain evidence="2">AA-2017</strain>
        <tissue evidence="2">Whole larva</tissue>
    </source>
</reference>
<feature type="region of interest" description="Disordered" evidence="1">
    <location>
        <begin position="1"/>
        <end position="41"/>
    </location>
</feature>
<keyword evidence="3" id="KW-1185">Reference proteome</keyword>
<proteinExistence type="predicted"/>
<gene>
    <name evidence="2" type="ORF">GWI33_019760</name>
</gene>
<feature type="compositionally biased region" description="Basic and acidic residues" evidence="1">
    <location>
        <begin position="19"/>
        <end position="38"/>
    </location>
</feature>
<evidence type="ECO:0000256" key="1">
    <source>
        <dbReference type="SAM" id="MobiDB-lite"/>
    </source>
</evidence>
<accession>A0A834HXP3</accession>
<evidence type="ECO:0000313" key="2">
    <source>
        <dbReference type="EMBL" id="KAF7266980.1"/>
    </source>
</evidence>
<organism evidence="2 3">
    <name type="scientific">Rhynchophorus ferrugineus</name>
    <name type="common">Red palm weevil</name>
    <name type="synonym">Curculio ferrugineus</name>
    <dbReference type="NCBI Taxonomy" id="354439"/>
    <lineage>
        <taxon>Eukaryota</taxon>
        <taxon>Metazoa</taxon>
        <taxon>Ecdysozoa</taxon>
        <taxon>Arthropoda</taxon>
        <taxon>Hexapoda</taxon>
        <taxon>Insecta</taxon>
        <taxon>Pterygota</taxon>
        <taxon>Neoptera</taxon>
        <taxon>Endopterygota</taxon>
        <taxon>Coleoptera</taxon>
        <taxon>Polyphaga</taxon>
        <taxon>Cucujiformia</taxon>
        <taxon>Curculionidae</taxon>
        <taxon>Dryophthorinae</taxon>
        <taxon>Rhynchophorus</taxon>
    </lineage>
</organism>